<sequence length="59" mass="6738">MNKWLLMLVGQMLSVITPQLRQGLIEFVNTLEKQAKATPNPWDDIFVGLLKSVLIIKED</sequence>
<name>X1R7I5_9ZZZZ</name>
<protein>
    <submittedName>
        <fullName evidence="1">Uncharacterized protein</fullName>
    </submittedName>
</protein>
<reference evidence="1" key="1">
    <citation type="journal article" date="2014" name="Front. Microbiol.">
        <title>High frequency of phylogenetically diverse reductive dehalogenase-homologous genes in deep subseafloor sedimentary metagenomes.</title>
        <authorList>
            <person name="Kawai M."/>
            <person name="Futagami T."/>
            <person name="Toyoda A."/>
            <person name="Takaki Y."/>
            <person name="Nishi S."/>
            <person name="Hori S."/>
            <person name="Arai W."/>
            <person name="Tsubouchi T."/>
            <person name="Morono Y."/>
            <person name="Uchiyama I."/>
            <person name="Ito T."/>
            <person name="Fujiyama A."/>
            <person name="Inagaki F."/>
            <person name="Takami H."/>
        </authorList>
    </citation>
    <scope>NUCLEOTIDE SEQUENCE</scope>
    <source>
        <strain evidence="1">Expedition CK06-06</strain>
    </source>
</reference>
<proteinExistence type="predicted"/>
<organism evidence="1">
    <name type="scientific">marine sediment metagenome</name>
    <dbReference type="NCBI Taxonomy" id="412755"/>
    <lineage>
        <taxon>unclassified sequences</taxon>
        <taxon>metagenomes</taxon>
        <taxon>ecological metagenomes</taxon>
    </lineage>
</organism>
<dbReference type="EMBL" id="BARW01001715">
    <property type="protein sequence ID" value="GAI62956.1"/>
    <property type="molecule type" value="Genomic_DNA"/>
</dbReference>
<comment type="caution">
    <text evidence="1">The sequence shown here is derived from an EMBL/GenBank/DDBJ whole genome shotgun (WGS) entry which is preliminary data.</text>
</comment>
<dbReference type="AlphaFoldDB" id="X1R7I5"/>
<evidence type="ECO:0000313" key="1">
    <source>
        <dbReference type="EMBL" id="GAI62956.1"/>
    </source>
</evidence>
<gene>
    <name evidence="1" type="ORF">S12H4_05252</name>
</gene>
<accession>X1R7I5</accession>